<keyword evidence="3 13" id="KW-0489">Methyltransferase</keyword>
<evidence type="ECO:0000256" key="7">
    <source>
        <dbReference type="ARBA" id="ARBA00023125"/>
    </source>
</evidence>
<keyword evidence="6" id="KW-0680">Restriction system</keyword>
<evidence type="ECO:0000256" key="2">
    <source>
        <dbReference type="ARBA" id="ARBA00011900"/>
    </source>
</evidence>
<feature type="coiled-coil region" evidence="9">
    <location>
        <begin position="554"/>
        <end position="581"/>
    </location>
</feature>
<evidence type="ECO:0000256" key="10">
    <source>
        <dbReference type="SAM" id="Phobius"/>
    </source>
</evidence>
<protein>
    <recommendedName>
        <fullName evidence="2">site-specific DNA-methyltransferase (adenine-specific)</fullName>
        <ecNumber evidence="2">2.1.1.72</ecNumber>
    </recommendedName>
</protein>
<dbReference type="Pfam" id="PF02384">
    <property type="entry name" value="N6_Mtase"/>
    <property type="match status" value="1"/>
</dbReference>
<organism evidence="13 14">
    <name type="scientific">Acetobacterium fimetarium</name>
    <dbReference type="NCBI Taxonomy" id="52691"/>
    <lineage>
        <taxon>Bacteria</taxon>
        <taxon>Bacillati</taxon>
        <taxon>Bacillota</taxon>
        <taxon>Clostridia</taxon>
        <taxon>Eubacteriales</taxon>
        <taxon>Eubacteriaceae</taxon>
        <taxon>Acetobacterium</taxon>
    </lineage>
</organism>
<comment type="caution">
    <text evidence="13">The sequence shown here is derived from an EMBL/GenBank/DDBJ whole genome shotgun (WGS) entry which is preliminary data.</text>
</comment>
<gene>
    <name evidence="13" type="ORF">GH808_00670</name>
</gene>
<dbReference type="EMBL" id="WJBC01000001">
    <property type="protein sequence ID" value="MBC3802956.1"/>
    <property type="molecule type" value="Genomic_DNA"/>
</dbReference>
<dbReference type="Gene3D" id="3.40.50.150">
    <property type="entry name" value="Vaccinia Virus protein VP39"/>
    <property type="match status" value="1"/>
</dbReference>
<keyword evidence="10" id="KW-0472">Membrane</keyword>
<dbReference type="InterPro" id="IPR051537">
    <property type="entry name" value="DNA_Adenine_Mtase"/>
</dbReference>
<dbReference type="Proteomes" id="UP000603234">
    <property type="component" value="Unassembled WGS sequence"/>
</dbReference>
<comment type="similarity">
    <text evidence="1">Belongs to the type-I restriction system S methylase family.</text>
</comment>
<evidence type="ECO:0000256" key="1">
    <source>
        <dbReference type="ARBA" id="ARBA00010923"/>
    </source>
</evidence>
<dbReference type="InterPro" id="IPR003356">
    <property type="entry name" value="DNA_methylase_A-5"/>
</dbReference>
<reference evidence="13 14" key="1">
    <citation type="journal article" date="2020" name="mSystems">
        <title>Defining Genomic and Predicted Metabolic Features of the Acetobacterium Genus.</title>
        <authorList>
            <person name="Ross D.E."/>
            <person name="Marshall C.W."/>
            <person name="Gulliver D."/>
            <person name="May H.D."/>
            <person name="Norman R.S."/>
        </authorList>
    </citation>
    <scope>NUCLEOTIDE SEQUENCE [LARGE SCALE GENOMIC DNA]</scope>
    <source>
        <strain evidence="13 14">DSM 8238</strain>
    </source>
</reference>
<dbReference type="SUPFAM" id="SSF53335">
    <property type="entry name" value="S-adenosyl-L-methionine-dependent methyltransferases"/>
    <property type="match status" value="1"/>
</dbReference>
<evidence type="ECO:0000259" key="12">
    <source>
        <dbReference type="Pfam" id="PF02384"/>
    </source>
</evidence>
<evidence type="ECO:0000256" key="4">
    <source>
        <dbReference type="ARBA" id="ARBA00022679"/>
    </source>
</evidence>
<evidence type="ECO:0000256" key="8">
    <source>
        <dbReference type="ARBA" id="ARBA00047942"/>
    </source>
</evidence>
<evidence type="ECO:0000259" key="11">
    <source>
        <dbReference type="Pfam" id="PF01420"/>
    </source>
</evidence>
<keyword evidence="4" id="KW-0808">Transferase</keyword>
<dbReference type="SUPFAM" id="SSF116734">
    <property type="entry name" value="DNA methylase specificity domain"/>
    <property type="match status" value="1"/>
</dbReference>
<feature type="domain" description="Type I restriction modification DNA specificity" evidence="11">
    <location>
        <begin position="433"/>
        <end position="572"/>
    </location>
</feature>
<evidence type="ECO:0000313" key="14">
    <source>
        <dbReference type="Proteomes" id="UP000603234"/>
    </source>
</evidence>
<dbReference type="GO" id="GO:0032259">
    <property type="term" value="P:methylation"/>
    <property type="evidence" value="ECO:0007669"/>
    <property type="project" value="UniProtKB-KW"/>
</dbReference>
<evidence type="ECO:0000313" key="13">
    <source>
        <dbReference type="EMBL" id="MBC3802956.1"/>
    </source>
</evidence>
<keyword evidence="10" id="KW-0812">Transmembrane</keyword>
<dbReference type="Pfam" id="PF01420">
    <property type="entry name" value="Methylase_S"/>
    <property type="match status" value="1"/>
</dbReference>
<evidence type="ECO:0000256" key="5">
    <source>
        <dbReference type="ARBA" id="ARBA00022691"/>
    </source>
</evidence>
<name>A0ABR6WQQ5_9FIRM</name>
<feature type="domain" description="DNA methylase adenine-specific" evidence="12">
    <location>
        <begin position="102"/>
        <end position="387"/>
    </location>
</feature>
<evidence type="ECO:0000256" key="3">
    <source>
        <dbReference type="ARBA" id="ARBA00022603"/>
    </source>
</evidence>
<keyword evidence="14" id="KW-1185">Reference proteome</keyword>
<evidence type="ECO:0000256" key="6">
    <source>
        <dbReference type="ARBA" id="ARBA00022747"/>
    </source>
</evidence>
<dbReference type="PANTHER" id="PTHR42933">
    <property type="entry name" value="SLR6095 PROTEIN"/>
    <property type="match status" value="1"/>
</dbReference>
<dbReference type="RefSeq" id="WP_186840877.1">
    <property type="nucleotide sequence ID" value="NZ_WJBC01000001.1"/>
</dbReference>
<comment type="catalytic activity">
    <reaction evidence="8">
        <text>a 2'-deoxyadenosine in DNA + S-adenosyl-L-methionine = an N(6)-methyl-2'-deoxyadenosine in DNA + S-adenosyl-L-homocysteine + H(+)</text>
        <dbReference type="Rhea" id="RHEA:15197"/>
        <dbReference type="Rhea" id="RHEA-COMP:12418"/>
        <dbReference type="Rhea" id="RHEA-COMP:12419"/>
        <dbReference type="ChEBI" id="CHEBI:15378"/>
        <dbReference type="ChEBI" id="CHEBI:57856"/>
        <dbReference type="ChEBI" id="CHEBI:59789"/>
        <dbReference type="ChEBI" id="CHEBI:90615"/>
        <dbReference type="ChEBI" id="CHEBI:90616"/>
        <dbReference type="EC" id="2.1.1.72"/>
    </reaction>
</comment>
<keyword evidence="5" id="KW-0949">S-adenosyl-L-methionine</keyword>
<accession>A0ABR6WQQ5</accession>
<dbReference type="InterPro" id="IPR044946">
    <property type="entry name" value="Restrct_endonuc_typeI_TRD_sf"/>
</dbReference>
<dbReference type="GO" id="GO:0008168">
    <property type="term" value="F:methyltransferase activity"/>
    <property type="evidence" value="ECO:0007669"/>
    <property type="project" value="UniProtKB-KW"/>
</dbReference>
<dbReference type="EC" id="2.1.1.72" evidence="2"/>
<sequence length="585" mass="65571">MNQKVYKLMDTMRNRFTVKEIEQYLFAISAVATTLGHVQFDYFIQRFGSMAECQEKMLESVKDDQEKSEILRFLLPLLSASTGDTLRIKMILDELSAEDTKEIVLSRLSTEMGSAESLSSESIEGLAVELLRSIPGSSFVDYCSGRGSMLAKAYKEGIATEFYGQEICVPTYYESKIILHALGLTDYQIELGDVLANPKFHDAKGTLKKFSKAFSQFPLGIKKRDLVLHSALDFWGTEATDRLKNRLDWAFIGTLADSISEEGKAIAVIPSGLLSNVVDQPFRQELLEKGMVEGIIKLPKNVIPQTAIEITLLILSHHNTAVRLVDATEIYTKGRRKNELTAVDIKKIMTLYNSQDNMPEAHTVLNAVIAAGNYNLDPFGYLETNQIEIPYPLKLDQITETIFRGLQLKASDQDEMITEKSDYQLVGLKDIEAGQISKDLTNVNLSDKKKYARYFLEEGDILMTAKGTVLKIAVANLDKDKKYIVTGNLMVIRPRKDQVDPTYLKVFLDSEDGRKLLKTVQTGTSLISISTGALKDLEVSVPPKEIQNKISEQYRSKLELIEATQKRLKELKSELAGIYQAAVKP</sequence>
<keyword evidence="9" id="KW-0175">Coiled coil</keyword>
<evidence type="ECO:0000256" key="9">
    <source>
        <dbReference type="SAM" id="Coils"/>
    </source>
</evidence>
<keyword evidence="7" id="KW-0238">DNA-binding</keyword>
<proteinExistence type="inferred from homology"/>
<feature type="transmembrane region" description="Helical" evidence="10">
    <location>
        <begin position="21"/>
        <end position="40"/>
    </location>
</feature>
<keyword evidence="10" id="KW-1133">Transmembrane helix</keyword>
<dbReference type="PANTHER" id="PTHR42933:SF1">
    <property type="entry name" value="SITE-SPECIFIC DNA-METHYLTRANSFERASE (ADENINE-SPECIFIC)"/>
    <property type="match status" value="1"/>
</dbReference>
<dbReference type="InterPro" id="IPR029063">
    <property type="entry name" value="SAM-dependent_MTases_sf"/>
</dbReference>
<dbReference type="Gene3D" id="3.90.220.20">
    <property type="entry name" value="DNA methylase specificity domains"/>
    <property type="match status" value="1"/>
</dbReference>
<dbReference type="InterPro" id="IPR000055">
    <property type="entry name" value="Restrct_endonuc_typeI_TRD"/>
</dbReference>